<feature type="domain" description="DUF7357" evidence="2">
    <location>
        <begin position="3"/>
        <end position="131"/>
    </location>
</feature>
<accession>A0AAV9XD52</accession>
<dbReference type="InterPro" id="IPR055781">
    <property type="entry name" value="DUF7357"/>
</dbReference>
<feature type="compositionally biased region" description="Basic and acidic residues" evidence="1">
    <location>
        <begin position="1085"/>
        <end position="1095"/>
    </location>
</feature>
<evidence type="ECO:0000313" key="3">
    <source>
        <dbReference type="EMBL" id="KAK6539526.1"/>
    </source>
</evidence>
<feature type="compositionally biased region" description="Acidic residues" evidence="1">
    <location>
        <begin position="205"/>
        <end position="254"/>
    </location>
</feature>
<protein>
    <recommendedName>
        <fullName evidence="2">DUF7357 domain-containing protein</fullName>
    </recommendedName>
</protein>
<sequence length="1384" mass="153996">MRRVRLVINRPEVPQVRILWPLDAKISQNPRYSVFDLLTDINAVFPLDHHNHGVEDYVTEHVGCELLHFMPIGELIGDNDELIIRPLTGTETKEHVRGGRRQVSTNGRKLQDGVPIGRNFIAPAPDRPRIEGGRPSKRRKTSRGNAEDEDGDDLDIDAWGPVVGQDSRKAIESSARKSAVGSKSVHFEEGTDASSSLSALVLAGNDDEDEGDDEEDDEDFDPDNEDEDEEDSESNEEKENDESEDEDEDDESDSQLEQIYERIGKATKPRKRSRKVESSSNSESESDSSPDEASSEEESEEEDIQTVQTKKVKGVKKAEQESDSSDSSSSSESDESDDESYAELSDSDSSESSSDSDSSSDDSEAEPEELPSTTKPEVAKAQPTLPPVVAAPQVPPFEGNASTKSRNQRRRESKALAKLIKNQMLPAGSTKEDLRKWREEHAANGNGAGPNVPLKTIVEENITLKGEDENGGEGTPKKTDAFSQEGTGSPVYVPMEPLDIIVEQTQVTVDVPATTPSQSEPVAQDSQPEEVSPSLADTLKRRPVASDAAKRMILGGLGLRTPRNQAEDQKLREDWKKKNAQFVGNKSKGFLETMAGKEGVHSRFGDDGEAVPEEQEDPEAWKQKIRLSAVECDEEYYDANRHKVPQPSFPFDQQQLWKPEWNSYNTNSKSKKKKKKKNKRKREEEEQYQRHEQENWDAGYYDDSMQIDSAQRPGEVERSTQGKEEIEDDLPPIPVDLLEYPALKMPVLVDSVVVFTKFTMDNYSPLIRQVTAKILSVDGTKVKFQLAKRDSPKAKYNEETGERIFSPFHMPGMENEDVERGIEELEFEEMMEGRVIKEGISPAESKEPSVEHESERVPETIFENDSLDKDNIKIEPVSQDGLEDIPMHEPEDDAGILGSEDVELSFSGVVHQQSSSFVEAPFQTNGSCGYGHTDTEDEMEQEQGNDVGQEEHDGNTTTNEESGIHFDPSAVNITQSSTEAHRFDDVSSEPSLHDEPLPPLSSEHGSTPFHTAPEVRQTSELEEPVVQVPGTPTPQPPLSPSINSSRIHDWDNSVDISAFDAERADFISKWDKVKKECLDDTDILRERLKPLHHPNDTQPGDDDANNISVEISPPTSPKRRFERLNTQEALESSPVPAPLQDITERSTYGNNVENNSEVPEDNHNEDEEPEDSEDDESNIGSGSGYPGNDQSPPPVPPFGSGFSSSCLQKSDGTMKRRRKTGVLFRKKPSMDNSEFKKPWAIKREDENGDDNNDPMIKYPPYEDDYDDFAIPSTMPVRSLTSGKVAFSGRNDVVQNNMMTAGFSKKQPELVTISDADEDFKSPPPRSSLEIVGGNAAVPKPGKVKMKPQMIKKRIIPRRSESVGPEAIQSQRSTSSQSQYSSSQF</sequence>
<dbReference type="Proteomes" id="UP001365542">
    <property type="component" value="Unassembled WGS sequence"/>
</dbReference>
<feature type="region of interest" description="Disordered" evidence="1">
    <location>
        <begin position="921"/>
        <end position="1046"/>
    </location>
</feature>
<feature type="compositionally biased region" description="Basic and acidic residues" evidence="1">
    <location>
        <begin position="1233"/>
        <end position="1245"/>
    </location>
</feature>
<feature type="compositionally biased region" description="Acidic residues" evidence="1">
    <location>
        <begin position="147"/>
        <end position="156"/>
    </location>
</feature>
<dbReference type="Pfam" id="PF24054">
    <property type="entry name" value="DUF7357"/>
    <property type="match status" value="1"/>
</dbReference>
<feature type="region of interest" description="Disordered" evidence="1">
    <location>
        <begin position="1315"/>
        <end position="1384"/>
    </location>
</feature>
<evidence type="ECO:0000259" key="2">
    <source>
        <dbReference type="Pfam" id="PF24054"/>
    </source>
</evidence>
<feature type="compositionally biased region" description="Acidic residues" evidence="1">
    <location>
        <begin position="332"/>
        <end position="349"/>
    </location>
</feature>
<feature type="region of interest" description="Disordered" evidence="1">
    <location>
        <begin position="510"/>
        <end position="543"/>
    </location>
</feature>
<evidence type="ECO:0000256" key="1">
    <source>
        <dbReference type="SAM" id="MobiDB-lite"/>
    </source>
</evidence>
<dbReference type="EMBL" id="JAVHJO010000006">
    <property type="protein sequence ID" value="KAK6539526.1"/>
    <property type="molecule type" value="Genomic_DNA"/>
</dbReference>
<feature type="region of interest" description="Disordered" evidence="1">
    <location>
        <begin position="641"/>
        <end position="729"/>
    </location>
</feature>
<proteinExistence type="predicted"/>
<feature type="compositionally biased region" description="Basic residues" evidence="1">
    <location>
        <begin position="265"/>
        <end position="274"/>
    </location>
</feature>
<feature type="compositionally biased region" description="Acidic residues" evidence="1">
    <location>
        <begin position="607"/>
        <end position="618"/>
    </location>
</feature>
<feature type="compositionally biased region" description="Basic and acidic residues" evidence="1">
    <location>
        <begin position="979"/>
        <end position="996"/>
    </location>
</feature>
<feature type="compositionally biased region" description="Basic and acidic residues" evidence="1">
    <location>
        <begin position="430"/>
        <end position="442"/>
    </location>
</feature>
<feature type="compositionally biased region" description="Basic and acidic residues" evidence="1">
    <location>
        <begin position="166"/>
        <end position="175"/>
    </location>
</feature>
<keyword evidence="4" id="KW-1185">Reference proteome</keyword>
<feature type="compositionally biased region" description="Acidic residues" evidence="1">
    <location>
        <begin position="284"/>
        <end position="304"/>
    </location>
</feature>
<feature type="compositionally biased region" description="Basic and acidic residues" evidence="1">
    <location>
        <begin position="714"/>
        <end position="724"/>
    </location>
</feature>
<feature type="region of interest" description="Disordered" evidence="1">
    <location>
        <begin position="587"/>
        <end position="624"/>
    </location>
</feature>
<feature type="compositionally biased region" description="Polar residues" evidence="1">
    <location>
        <begin position="1145"/>
        <end position="1156"/>
    </location>
</feature>
<organism evidence="3 4">
    <name type="scientific">Orbilia ellipsospora</name>
    <dbReference type="NCBI Taxonomy" id="2528407"/>
    <lineage>
        <taxon>Eukaryota</taxon>
        <taxon>Fungi</taxon>
        <taxon>Dikarya</taxon>
        <taxon>Ascomycota</taxon>
        <taxon>Pezizomycotina</taxon>
        <taxon>Orbiliomycetes</taxon>
        <taxon>Orbiliales</taxon>
        <taxon>Orbiliaceae</taxon>
        <taxon>Orbilia</taxon>
    </lineage>
</organism>
<feature type="compositionally biased region" description="Polar residues" evidence="1">
    <location>
        <begin position="651"/>
        <end position="666"/>
    </location>
</feature>
<feature type="compositionally biased region" description="Low complexity" evidence="1">
    <location>
        <begin position="193"/>
        <end position="203"/>
    </location>
</feature>
<comment type="caution">
    <text evidence="3">The sequence shown here is derived from an EMBL/GenBank/DDBJ whole genome shotgun (WGS) entry which is preliminary data.</text>
</comment>
<feature type="compositionally biased region" description="Low complexity" evidence="1">
    <location>
        <begin position="381"/>
        <end position="392"/>
    </location>
</feature>
<feature type="compositionally biased region" description="Basic residues" evidence="1">
    <location>
        <begin position="669"/>
        <end position="680"/>
    </location>
</feature>
<name>A0AAV9XD52_9PEZI</name>
<feature type="compositionally biased region" description="Low complexity" evidence="1">
    <location>
        <begin position="1368"/>
        <end position="1384"/>
    </location>
</feature>
<reference evidence="3 4" key="1">
    <citation type="submission" date="2019-10" db="EMBL/GenBank/DDBJ databases">
        <authorList>
            <person name="Palmer J.M."/>
        </authorList>
    </citation>
    <scope>NUCLEOTIDE SEQUENCE [LARGE SCALE GENOMIC DNA]</scope>
    <source>
        <strain evidence="3 4">TWF694</strain>
    </source>
</reference>
<feature type="compositionally biased region" description="Polar residues" evidence="1">
    <location>
        <begin position="510"/>
        <end position="526"/>
    </location>
</feature>
<feature type="compositionally biased region" description="Basic residues" evidence="1">
    <location>
        <begin position="1341"/>
        <end position="1356"/>
    </location>
</feature>
<feature type="region of interest" description="Disordered" evidence="1">
    <location>
        <begin position="1085"/>
        <end position="1260"/>
    </location>
</feature>
<evidence type="ECO:0000313" key="4">
    <source>
        <dbReference type="Proteomes" id="UP001365542"/>
    </source>
</evidence>
<feature type="region of interest" description="Disordered" evidence="1">
    <location>
        <begin position="92"/>
        <end position="492"/>
    </location>
</feature>
<gene>
    <name evidence="3" type="ORF">TWF694_009742</name>
</gene>
<feature type="compositionally biased region" description="Basic and acidic residues" evidence="1">
    <location>
        <begin position="681"/>
        <end position="694"/>
    </location>
</feature>
<feature type="compositionally biased region" description="Acidic residues" evidence="1">
    <location>
        <begin position="1163"/>
        <end position="1177"/>
    </location>
</feature>
<feature type="compositionally biased region" description="Acidic residues" evidence="1">
    <location>
        <begin position="358"/>
        <end position="369"/>
    </location>
</feature>
<feature type="compositionally biased region" description="Basic residues" evidence="1">
    <location>
        <begin position="1215"/>
        <end position="1227"/>
    </location>
</feature>